<evidence type="ECO:0000256" key="1">
    <source>
        <dbReference type="SAM" id="MobiDB-lite"/>
    </source>
</evidence>
<sequence>MRLTSAPDCASSCASTAASFVLSEPDRSDPGITRIFSADILKSQVQGVHPGAGRSTLAIHPDPRRRKVHPDPLRGLCGHAGQRLRNRGRHRIGELDEGRAGRESQEGVADQLQAGEHRLGDQRQAGDHGRRRRLHDVPQRVAEPVGVALHDLGLRIAFAQQR</sequence>
<organism evidence="2 3">
    <name type="scientific">Chiloscyllium punctatum</name>
    <name type="common">Brownbanded bambooshark</name>
    <name type="synonym">Hemiscyllium punctatum</name>
    <dbReference type="NCBI Taxonomy" id="137246"/>
    <lineage>
        <taxon>Eukaryota</taxon>
        <taxon>Metazoa</taxon>
        <taxon>Chordata</taxon>
        <taxon>Craniata</taxon>
        <taxon>Vertebrata</taxon>
        <taxon>Chondrichthyes</taxon>
        <taxon>Elasmobranchii</taxon>
        <taxon>Galeomorphii</taxon>
        <taxon>Galeoidea</taxon>
        <taxon>Orectolobiformes</taxon>
        <taxon>Hemiscylliidae</taxon>
        <taxon>Chiloscyllium</taxon>
    </lineage>
</organism>
<comment type="caution">
    <text evidence="2">The sequence shown here is derived from an EMBL/GenBank/DDBJ whole genome shotgun (WGS) entry which is preliminary data.</text>
</comment>
<feature type="compositionally biased region" description="Basic and acidic residues" evidence="1">
    <location>
        <begin position="91"/>
        <end position="105"/>
    </location>
</feature>
<evidence type="ECO:0000313" key="2">
    <source>
        <dbReference type="EMBL" id="GCC48942.1"/>
    </source>
</evidence>
<feature type="region of interest" description="Disordered" evidence="1">
    <location>
        <begin position="48"/>
        <end position="138"/>
    </location>
</feature>
<evidence type="ECO:0000313" key="3">
    <source>
        <dbReference type="Proteomes" id="UP000287033"/>
    </source>
</evidence>
<protein>
    <submittedName>
        <fullName evidence="2">Uncharacterized protein</fullName>
    </submittedName>
</protein>
<dbReference type="AlphaFoldDB" id="A0A401U234"/>
<keyword evidence="3" id="KW-1185">Reference proteome</keyword>
<feature type="non-terminal residue" evidence="2">
    <location>
        <position position="162"/>
    </location>
</feature>
<feature type="compositionally biased region" description="Basic and acidic residues" evidence="1">
    <location>
        <begin position="115"/>
        <end position="128"/>
    </location>
</feature>
<gene>
    <name evidence="2" type="ORF">chiPu_0033208</name>
</gene>
<name>A0A401U234_CHIPU</name>
<proteinExistence type="predicted"/>
<accession>A0A401U234</accession>
<dbReference type="Proteomes" id="UP000287033">
    <property type="component" value="Unassembled WGS sequence"/>
</dbReference>
<reference evidence="2 3" key="1">
    <citation type="journal article" date="2018" name="Nat. Ecol. Evol.">
        <title>Shark genomes provide insights into elasmobranch evolution and the origin of vertebrates.</title>
        <authorList>
            <person name="Hara Y"/>
            <person name="Yamaguchi K"/>
            <person name="Onimaru K"/>
            <person name="Kadota M"/>
            <person name="Koyanagi M"/>
            <person name="Keeley SD"/>
            <person name="Tatsumi K"/>
            <person name="Tanaka K"/>
            <person name="Motone F"/>
            <person name="Kageyama Y"/>
            <person name="Nozu R"/>
            <person name="Adachi N"/>
            <person name="Nishimura O"/>
            <person name="Nakagawa R"/>
            <person name="Tanegashima C"/>
            <person name="Kiyatake I"/>
            <person name="Matsumoto R"/>
            <person name="Murakumo K"/>
            <person name="Nishida K"/>
            <person name="Terakita A"/>
            <person name="Kuratani S"/>
            <person name="Sato K"/>
            <person name="Hyodo S Kuraku.S."/>
        </authorList>
    </citation>
    <scope>NUCLEOTIDE SEQUENCE [LARGE SCALE GENOMIC DNA]</scope>
</reference>
<dbReference type="EMBL" id="BEZZ01257087">
    <property type="protein sequence ID" value="GCC48942.1"/>
    <property type="molecule type" value="Genomic_DNA"/>
</dbReference>